<keyword evidence="1" id="KW-0472">Membrane</keyword>
<keyword evidence="4" id="KW-1185">Reference proteome</keyword>
<dbReference type="Proteomes" id="UP000216446">
    <property type="component" value="Unassembled WGS sequence"/>
</dbReference>
<evidence type="ECO:0000256" key="1">
    <source>
        <dbReference type="SAM" id="Phobius"/>
    </source>
</evidence>
<dbReference type="Pfam" id="PF09335">
    <property type="entry name" value="VTT_dom"/>
    <property type="match status" value="1"/>
</dbReference>
<name>A0A259TZA1_9BACT</name>
<feature type="domain" description="VTT" evidence="2">
    <location>
        <begin position="37"/>
        <end position="141"/>
    </location>
</feature>
<keyword evidence="1" id="KW-1133">Transmembrane helix</keyword>
<dbReference type="RefSeq" id="WP_094548088.1">
    <property type="nucleotide sequence ID" value="NZ_MQWB01000001.1"/>
</dbReference>
<feature type="transmembrane region" description="Helical" evidence="1">
    <location>
        <begin position="50"/>
        <end position="68"/>
    </location>
</feature>
<dbReference type="InParanoid" id="A0A259TZA1"/>
<organism evidence="3 4">
    <name type="scientific">Rubricoccus marinus</name>
    <dbReference type="NCBI Taxonomy" id="716817"/>
    <lineage>
        <taxon>Bacteria</taxon>
        <taxon>Pseudomonadati</taxon>
        <taxon>Rhodothermota</taxon>
        <taxon>Rhodothermia</taxon>
        <taxon>Rhodothermales</taxon>
        <taxon>Rubricoccaceae</taxon>
        <taxon>Rubricoccus</taxon>
    </lineage>
</organism>
<reference evidence="3 4" key="1">
    <citation type="submission" date="2016-11" db="EMBL/GenBank/DDBJ databases">
        <title>Study of marine rhodopsin-containing bacteria.</title>
        <authorList>
            <person name="Yoshizawa S."/>
            <person name="Kumagai Y."/>
            <person name="Kogure K."/>
        </authorList>
    </citation>
    <scope>NUCLEOTIDE SEQUENCE [LARGE SCALE GENOMIC DNA]</scope>
    <source>
        <strain evidence="3 4">SG-29</strain>
    </source>
</reference>
<evidence type="ECO:0000313" key="4">
    <source>
        <dbReference type="Proteomes" id="UP000216446"/>
    </source>
</evidence>
<dbReference type="AlphaFoldDB" id="A0A259TZA1"/>
<protein>
    <recommendedName>
        <fullName evidence="2">VTT domain-containing protein</fullName>
    </recommendedName>
</protein>
<dbReference type="InterPro" id="IPR032816">
    <property type="entry name" value="VTT_dom"/>
</dbReference>
<comment type="caution">
    <text evidence="3">The sequence shown here is derived from an EMBL/GenBank/DDBJ whole genome shotgun (WGS) entry which is preliminary data.</text>
</comment>
<gene>
    <name evidence="3" type="ORF">BSZ36_09050</name>
</gene>
<sequence length="145" mass="15264">MSADLALWVEAYGALGLAGAAFLGATLVPISSEVAFVAALRLGMAAPEALLWATLGNSLGCALNYVLGRWGRERIEPKLQASGAGRTALRWTERFGVPALLLSWLPVIGDPLTLAAGVARVRPWVFIALVVSVRGLRYLALVPLG</sequence>
<dbReference type="PANTHER" id="PTHR42709">
    <property type="entry name" value="ALKALINE PHOSPHATASE LIKE PROTEIN"/>
    <property type="match status" value="1"/>
</dbReference>
<dbReference type="OrthoDB" id="9814483at2"/>
<evidence type="ECO:0000313" key="3">
    <source>
        <dbReference type="EMBL" id="OZC03105.1"/>
    </source>
</evidence>
<dbReference type="PANTHER" id="PTHR42709:SF4">
    <property type="entry name" value="INNER MEMBRANE PROTEIN YQAA"/>
    <property type="match status" value="1"/>
</dbReference>
<dbReference type="InterPro" id="IPR051311">
    <property type="entry name" value="DedA_domain"/>
</dbReference>
<dbReference type="EMBL" id="MQWB01000001">
    <property type="protein sequence ID" value="OZC03105.1"/>
    <property type="molecule type" value="Genomic_DNA"/>
</dbReference>
<evidence type="ECO:0000259" key="2">
    <source>
        <dbReference type="Pfam" id="PF09335"/>
    </source>
</evidence>
<proteinExistence type="predicted"/>
<feature type="transmembrane region" description="Helical" evidence="1">
    <location>
        <begin position="12"/>
        <end position="30"/>
    </location>
</feature>
<accession>A0A259TZA1</accession>
<dbReference type="FunCoup" id="A0A259TZA1">
    <property type="interactions" value="16"/>
</dbReference>
<keyword evidence="1" id="KW-0812">Transmembrane</keyword>